<dbReference type="InterPro" id="IPR040198">
    <property type="entry name" value="Fido_containing"/>
</dbReference>
<dbReference type="PROSITE" id="PS51459">
    <property type="entry name" value="FIDO"/>
    <property type="match status" value="1"/>
</dbReference>
<dbReference type="PANTHER" id="PTHR13504">
    <property type="entry name" value="FIDO DOMAIN-CONTAINING PROTEIN DDB_G0283145"/>
    <property type="match status" value="1"/>
</dbReference>
<evidence type="ECO:0000313" key="3">
    <source>
        <dbReference type="Proteomes" id="UP001596223"/>
    </source>
</evidence>
<dbReference type="EMBL" id="JBHSQN010000001">
    <property type="protein sequence ID" value="MFC6009556.1"/>
    <property type="molecule type" value="Genomic_DNA"/>
</dbReference>
<feature type="domain" description="Fido" evidence="1">
    <location>
        <begin position="107"/>
        <end position="263"/>
    </location>
</feature>
<protein>
    <submittedName>
        <fullName evidence="2">Fic family protein</fullName>
    </submittedName>
</protein>
<dbReference type="RefSeq" id="WP_378598065.1">
    <property type="nucleotide sequence ID" value="NZ_JBHSQN010000001.1"/>
</dbReference>
<name>A0ABW1JKZ5_9NOCA</name>
<dbReference type="SUPFAM" id="SSF140931">
    <property type="entry name" value="Fic-like"/>
    <property type="match status" value="1"/>
</dbReference>
<dbReference type="Gene3D" id="1.10.3290.10">
    <property type="entry name" value="Fido-like domain"/>
    <property type="match status" value="1"/>
</dbReference>
<dbReference type="Pfam" id="PF02661">
    <property type="entry name" value="Fic"/>
    <property type="match status" value="1"/>
</dbReference>
<accession>A0ABW1JKZ5</accession>
<dbReference type="InterPro" id="IPR003812">
    <property type="entry name" value="Fido"/>
</dbReference>
<proteinExistence type="predicted"/>
<reference evidence="3" key="1">
    <citation type="journal article" date="2019" name="Int. J. Syst. Evol. Microbiol.">
        <title>The Global Catalogue of Microorganisms (GCM) 10K type strain sequencing project: providing services to taxonomists for standard genome sequencing and annotation.</title>
        <authorList>
            <consortium name="The Broad Institute Genomics Platform"/>
            <consortium name="The Broad Institute Genome Sequencing Center for Infectious Disease"/>
            <person name="Wu L."/>
            <person name="Ma J."/>
        </authorList>
    </citation>
    <scope>NUCLEOTIDE SEQUENCE [LARGE SCALE GENOMIC DNA]</scope>
    <source>
        <strain evidence="3">CCUG 36956</strain>
    </source>
</reference>
<sequence length="380" mass="43270">MLFRVPSLDANDRRVLAEIEEFRDQFRHRLAEPRRWQGQLRRSLSAGAIRGSNTIEGYTISLDDAMALASGEQMSAAPDDDTRAAVEGYKDALTYVQQTADFDAFRYEEMLLSALHFMLIKHDIHQWPGRYRPGGIWVSGGAGRPPVYEGPAADEVPVLMRELMEWLNDGDLDESPDVRAAMAHLDLVSIHPWRDGNGRMSRCLHTMVLARGQVLAPEFSSIEEWLGLSELNTLEYYAALRRTQRGGFDPTNDAHPWVRFCLRAHHLQAQGVQRRFEAAARLWARLEELGTRHGLPERTVTALYAAAQGHLRRSTYAQDESISRDISVRDLQWLQRLTLIEPVGHARTRRYVGGPDLRSITEEVVAEVNTEFLREPYPDE</sequence>
<keyword evidence="3" id="KW-1185">Reference proteome</keyword>
<organism evidence="2 3">
    <name type="scientific">Nocardia lasii</name>
    <dbReference type="NCBI Taxonomy" id="1616107"/>
    <lineage>
        <taxon>Bacteria</taxon>
        <taxon>Bacillati</taxon>
        <taxon>Actinomycetota</taxon>
        <taxon>Actinomycetes</taxon>
        <taxon>Mycobacteriales</taxon>
        <taxon>Nocardiaceae</taxon>
        <taxon>Nocardia</taxon>
    </lineage>
</organism>
<evidence type="ECO:0000259" key="1">
    <source>
        <dbReference type="PROSITE" id="PS51459"/>
    </source>
</evidence>
<gene>
    <name evidence="2" type="ORF">ACFP3H_00675</name>
</gene>
<comment type="caution">
    <text evidence="2">The sequence shown here is derived from an EMBL/GenBank/DDBJ whole genome shotgun (WGS) entry which is preliminary data.</text>
</comment>
<evidence type="ECO:0000313" key="2">
    <source>
        <dbReference type="EMBL" id="MFC6009556.1"/>
    </source>
</evidence>
<dbReference type="InterPro" id="IPR036597">
    <property type="entry name" value="Fido-like_dom_sf"/>
</dbReference>
<dbReference type="PANTHER" id="PTHR13504:SF38">
    <property type="entry name" value="FIDO DOMAIN-CONTAINING PROTEIN"/>
    <property type="match status" value="1"/>
</dbReference>
<dbReference type="Proteomes" id="UP001596223">
    <property type="component" value="Unassembled WGS sequence"/>
</dbReference>